<proteinExistence type="predicted"/>
<feature type="transmembrane region" description="Helical" evidence="1">
    <location>
        <begin position="106"/>
        <end position="123"/>
    </location>
</feature>
<name>A0AAN5LEH9_KLEOX</name>
<feature type="transmembrane region" description="Helical" evidence="1">
    <location>
        <begin position="37"/>
        <end position="61"/>
    </location>
</feature>
<keyword evidence="1" id="KW-0812">Transmembrane</keyword>
<keyword evidence="1" id="KW-0472">Membrane</keyword>
<comment type="caution">
    <text evidence="2">The sequence shown here is derived from an EMBL/GenBank/DDBJ whole genome shotgun (WGS) entry which is preliminary data.</text>
</comment>
<accession>A0AAN5LEH9</accession>
<feature type="transmembrane region" description="Helical" evidence="1">
    <location>
        <begin position="214"/>
        <end position="230"/>
    </location>
</feature>
<dbReference type="EMBL" id="DACSEO010000250">
    <property type="protein sequence ID" value="HAT1685510.1"/>
    <property type="molecule type" value="Genomic_DNA"/>
</dbReference>
<reference evidence="2" key="1">
    <citation type="journal article" date="2018" name="Genome Biol.">
        <title>SKESA: strategic k-mer extension for scrupulous assemblies.</title>
        <authorList>
            <person name="Souvorov A."/>
            <person name="Agarwala R."/>
            <person name="Lipman D.J."/>
        </authorList>
    </citation>
    <scope>NUCLEOTIDE SEQUENCE</scope>
    <source>
        <strain evidence="2">R404</strain>
    </source>
</reference>
<feature type="transmembrane region" description="Helical" evidence="1">
    <location>
        <begin position="81"/>
        <end position="100"/>
    </location>
</feature>
<protein>
    <submittedName>
        <fullName evidence="2">O-antigen polysaccharide polymerase Wzy</fullName>
    </submittedName>
</protein>
<dbReference type="AlphaFoldDB" id="A0AAN5LEH9"/>
<feature type="non-terminal residue" evidence="2">
    <location>
        <position position="1"/>
    </location>
</feature>
<feature type="transmembrane region" description="Helical" evidence="1">
    <location>
        <begin position="155"/>
        <end position="172"/>
    </location>
</feature>
<organism evidence="2 3">
    <name type="scientific">Klebsiella oxytoca</name>
    <dbReference type="NCBI Taxonomy" id="571"/>
    <lineage>
        <taxon>Bacteria</taxon>
        <taxon>Pseudomonadati</taxon>
        <taxon>Pseudomonadota</taxon>
        <taxon>Gammaproteobacteria</taxon>
        <taxon>Enterobacterales</taxon>
        <taxon>Enterobacteriaceae</taxon>
        <taxon>Klebsiella/Raoultella group</taxon>
        <taxon>Klebsiella</taxon>
    </lineage>
</organism>
<evidence type="ECO:0000256" key="1">
    <source>
        <dbReference type="SAM" id="Phobius"/>
    </source>
</evidence>
<gene>
    <name evidence="2" type="ORF">I8Y21_006382</name>
</gene>
<evidence type="ECO:0000313" key="3">
    <source>
        <dbReference type="Proteomes" id="UP000856143"/>
    </source>
</evidence>
<dbReference type="Proteomes" id="UP000856143">
    <property type="component" value="Unassembled WGS sequence"/>
</dbReference>
<keyword evidence="1" id="KW-1133">Transmembrane helix</keyword>
<sequence length="231" mass="25898">TYVVGVVSVILSYAYFIRKKKSNFGILNDNNFLSYLSLMYCVFSLGCFIWGIQYYGGYIAFLRTPYIAIFSGNAENGIKDVLISSSGLMAIFSILCASQVIKVSRISKWILIVSCIVLFSIFVQGRRETLLLLIMTFASYRFLSEKISIKTITKSLLFVFLLFVFAGLGLYLRASSETSGGSFLSAIINAVLFETHFTIANLANEIATHSYNNIPYGGLMFLFYPVFFYCA</sequence>
<evidence type="ECO:0000313" key="2">
    <source>
        <dbReference type="EMBL" id="HAT1685510.1"/>
    </source>
</evidence>
<reference evidence="2" key="2">
    <citation type="submission" date="2020-11" db="EMBL/GenBank/DDBJ databases">
        <authorList>
            <consortium name="NCBI Pathogen Detection Project"/>
        </authorList>
    </citation>
    <scope>NUCLEOTIDE SEQUENCE</scope>
    <source>
        <strain evidence="2">R404</strain>
    </source>
</reference>